<protein>
    <submittedName>
        <fullName evidence="1">Uncharacterized protein</fullName>
    </submittedName>
</protein>
<dbReference type="PATRIC" id="fig|1217675.3.peg.81"/>
<proteinExistence type="predicted"/>
<sequence>MLKPINPVANRIADGRRFASRSIVLSNLSAIACFVFRRQVVEAVPGESREETIWEGGMSLSDHEEHATEYVEQGYAMMLFDKFSGGSIHSDGDDINPGEAILYAQIEPFYYADYQNRGNMMRNVPDWKPKKGDVFAMLVADDLIKWVECVGVTGQSLHAQHGERYVLNVRDSLMHLEPFKNQEEILMPQSNIFPLPFAELMYSDAPIFEVEKNDPSRLDDDEIAMKKFKLVNLMDPELQQYHAVLKIKHLANRTNSPYMFGAADQEKITVNVGNGEAFILSSDSPVNALETPLGQISYVLVMIDHVAVVREIAQELAALHQVQVKHNDRLIFEILPLQYDQVRKAYHFVCPVILGQSTRYDLNVGDQVHSLTLDAVALQGEG</sequence>
<dbReference type="Proteomes" id="UP000018438">
    <property type="component" value="Unassembled WGS sequence"/>
</dbReference>
<gene>
    <name evidence="1" type="ORF">F965_00087</name>
</gene>
<keyword evidence="2" id="KW-1185">Reference proteome</keyword>
<reference evidence="1 2" key="1">
    <citation type="submission" date="2013-02" db="EMBL/GenBank/DDBJ databases">
        <title>The Genome Sequence of Acinetobacter schindleri NIPH 900.</title>
        <authorList>
            <consortium name="The Broad Institute Genome Sequencing Platform"/>
            <consortium name="The Broad Institute Genome Sequencing Center for Infectious Disease"/>
            <person name="Cerqueira G."/>
            <person name="Feldgarden M."/>
            <person name="Courvalin P."/>
            <person name="Perichon B."/>
            <person name="Grillot-Courvalin C."/>
            <person name="Clermont D."/>
            <person name="Rocha E."/>
            <person name="Yoon E.-J."/>
            <person name="Nemec A."/>
            <person name="Walker B."/>
            <person name="Young S.K."/>
            <person name="Zeng Q."/>
            <person name="Gargeya S."/>
            <person name="Fitzgerald M."/>
            <person name="Haas B."/>
            <person name="Abouelleil A."/>
            <person name="Alvarado L."/>
            <person name="Arachchi H.M."/>
            <person name="Berlin A.M."/>
            <person name="Chapman S.B."/>
            <person name="Dewar J."/>
            <person name="Goldberg J."/>
            <person name="Griggs A."/>
            <person name="Gujja S."/>
            <person name="Hansen M."/>
            <person name="Howarth C."/>
            <person name="Imamovic A."/>
            <person name="Larimer J."/>
            <person name="McCowan C."/>
            <person name="Murphy C."/>
            <person name="Neiman D."/>
            <person name="Pearson M."/>
            <person name="Priest M."/>
            <person name="Roberts A."/>
            <person name="Saif S."/>
            <person name="Shea T."/>
            <person name="Sisk P."/>
            <person name="Sykes S."/>
            <person name="Wortman J."/>
            <person name="Nusbaum C."/>
            <person name="Birren B."/>
        </authorList>
    </citation>
    <scope>NUCLEOTIDE SEQUENCE [LARGE SCALE GENOMIC DNA]</scope>
    <source>
        <strain evidence="1 2">NIPH 900</strain>
    </source>
</reference>
<dbReference type="PROSITE" id="PS51257">
    <property type="entry name" value="PROKAR_LIPOPROTEIN"/>
    <property type="match status" value="1"/>
</dbReference>
<accession>N8WRX1</accession>
<organism evidence="1 2">
    <name type="scientific">Acinetobacter schindleri NIPH 900</name>
    <dbReference type="NCBI Taxonomy" id="1217675"/>
    <lineage>
        <taxon>Bacteria</taxon>
        <taxon>Pseudomonadati</taxon>
        <taxon>Pseudomonadota</taxon>
        <taxon>Gammaproteobacteria</taxon>
        <taxon>Moraxellales</taxon>
        <taxon>Moraxellaceae</taxon>
        <taxon>Acinetobacter</taxon>
    </lineage>
</organism>
<comment type="caution">
    <text evidence="1">The sequence shown here is derived from an EMBL/GenBank/DDBJ whole genome shotgun (WGS) entry which is preliminary data.</text>
</comment>
<evidence type="ECO:0000313" key="2">
    <source>
        <dbReference type="Proteomes" id="UP000018438"/>
    </source>
</evidence>
<dbReference type="RefSeq" id="WP_004811515.1">
    <property type="nucleotide sequence ID" value="NZ_KB849446.1"/>
</dbReference>
<dbReference type="HOGENOM" id="CLU_722842_0_0_6"/>
<dbReference type="AlphaFoldDB" id="N8WRX1"/>
<name>N8WRX1_9GAMM</name>
<dbReference type="EMBL" id="APPI01000003">
    <property type="protein sequence ID" value="ENV14741.1"/>
    <property type="molecule type" value="Genomic_DNA"/>
</dbReference>
<evidence type="ECO:0000313" key="1">
    <source>
        <dbReference type="EMBL" id="ENV14741.1"/>
    </source>
</evidence>